<keyword evidence="5" id="KW-0808">Transferase</keyword>
<feature type="domain" description="Formyl transferase N-terminal" evidence="11">
    <location>
        <begin position="121"/>
        <end position="224"/>
    </location>
</feature>
<evidence type="ECO:0000256" key="3">
    <source>
        <dbReference type="ARBA" id="ARBA00012261"/>
    </source>
</evidence>
<dbReference type="RefSeq" id="XP_006734918.1">
    <property type="nucleotide sequence ID" value="XM_006734855.2"/>
</dbReference>
<comment type="similarity">
    <text evidence="2">Belongs to the Fmt family.</text>
</comment>
<dbReference type="InterPro" id="IPR036477">
    <property type="entry name" value="Formyl_transf_N_sf"/>
</dbReference>
<keyword evidence="7" id="KW-0809">Transit peptide</keyword>
<comment type="subcellular location">
    <subcellularLocation>
        <location evidence="1">Mitochondrion</location>
    </subcellularLocation>
</comment>
<evidence type="ECO:0000256" key="10">
    <source>
        <dbReference type="ARBA" id="ARBA00057846"/>
    </source>
</evidence>
<dbReference type="Pfam" id="PF02911">
    <property type="entry name" value="Formyl_trans_C"/>
    <property type="match status" value="1"/>
</dbReference>
<organism evidence="13 14">
    <name type="scientific">Leptonychotes weddellii</name>
    <name type="common">Weddell seal</name>
    <name type="synonym">Otaria weddellii</name>
    <dbReference type="NCBI Taxonomy" id="9713"/>
    <lineage>
        <taxon>Eukaryota</taxon>
        <taxon>Metazoa</taxon>
        <taxon>Chordata</taxon>
        <taxon>Craniata</taxon>
        <taxon>Vertebrata</taxon>
        <taxon>Euteleostomi</taxon>
        <taxon>Mammalia</taxon>
        <taxon>Eutheria</taxon>
        <taxon>Laurasiatheria</taxon>
        <taxon>Carnivora</taxon>
        <taxon>Caniformia</taxon>
        <taxon>Pinnipedia</taxon>
        <taxon>Phocidae</taxon>
        <taxon>Monachinae</taxon>
        <taxon>Lobodontini</taxon>
        <taxon>Leptonychotes</taxon>
    </lineage>
</organism>
<dbReference type="InterPro" id="IPR005793">
    <property type="entry name" value="Formyl_trans_C"/>
</dbReference>
<sequence>MRVLVRRCWGPRPVCGGPGGKLSPQWRALAGLGGSPCGEDGRGVRVREKPPWRVLFFGTDQFAREALRALHAARENKEEELIEKLEVVTVPSPSPKGLPVKQYAVQSQLPVYEWPDVGSGEYDVGVVASFGRLLSEALILKFPYGILNVHPSCLPRWRGPAPIIHTVLHGDTVTGVTIMQIRPKRFDVGPILKQEAVPVPPKSTAKELEEVLSRLGANMLISVLKNLPESLSSGRQQPTEGVTHAPKISAGTSCIKWEEQTSEQILRLYRAIGTIIPLQTLWMDNTIKLLDLVEVNSSVLTDPKLREQPVIPGSVIYHKQSQILLVCCKDGWIGVRSVMLKKTLTATDFYNGYLHPWYQKDSQAQPRQCRFQTLRLPTKKQKKKIVAMQQCIK</sequence>
<dbReference type="Proteomes" id="UP000245341">
    <property type="component" value="Unplaced"/>
</dbReference>
<dbReference type="KEGG" id="lww:102725806"/>
<evidence type="ECO:0000259" key="12">
    <source>
        <dbReference type="Pfam" id="PF02911"/>
    </source>
</evidence>
<dbReference type="GO" id="GO:0005739">
    <property type="term" value="C:mitochondrion"/>
    <property type="evidence" value="ECO:0007669"/>
    <property type="project" value="UniProtKB-SubCell"/>
</dbReference>
<dbReference type="PANTHER" id="PTHR11138:SF5">
    <property type="entry name" value="METHIONYL-TRNA FORMYLTRANSFERASE, MITOCHONDRIAL"/>
    <property type="match status" value="1"/>
</dbReference>
<accession>A0A2U3XU31</accession>
<evidence type="ECO:0000313" key="13">
    <source>
        <dbReference type="Proteomes" id="UP000245341"/>
    </source>
</evidence>
<dbReference type="NCBIfam" id="TIGR00460">
    <property type="entry name" value="fmt"/>
    <property type="match status" value="1"/>
</dbReference>
<dbReference type="CTD" id="123263"/>
<dbReference type="GeneID" id="102725806"/>
<dbReference type="CDD" id="cd08646">
    <property type="entry name" value="FMT_core_Met-tRNA-FMT_N"/>
    <property type="match status" value="1"/>
</dbReference>
<dbReference type="FunFam" id="3.40.50.12230:FF:000003">
    <property type="entry name" value="methionyl-tRNA formyltransferase, mitochondrial"/>
    <property type="match status" value="1"/>
</dbReference>
<keyword evidence="6" id="KW-0648">Protein biosynthesis</keyword>
<dbReference type="InterPro" id="IPR041711">
    <property type="entry name" value="Met-tRNA-FMT_N"/>
</dbReference>
<reference evidence="14" key="1">
    <citation type="submission" date="2025-08" db="UniProtKB">
        <authorList>
            <consortium name="RefSeq"/>
        </authorList>
    </citation>
    <scope>IDENTIFICATION</scope>
    <source>
        <tissue evidence="14">Liver</tissue>
    </source>
</reference>
<dbReference type="InterPro" id="IPR005794">
    <property type="entry name" value="Fmt"/>
</dbReference>
<dbReference type="OrthoDB" id="10268103at2759"/>
<evidence type="ECO:0000256" key="7">
    <source>
        <dbReference type="ARBA" id="ARBA00022946"/>
    </source>
</evidence>
<dbReference type="STRING" id="9713.A0A2U3XU31"/>
<dbReference type="Gene3D" id="3.40.50.12230">
    <property type="match status" value="1"/>
</dbReference>
<evidence type="ECO:0000256" key="2">
    <source>
        <dbReference type="ARBA" id="ARBA00010699"/>
    </source>
</evidence>
<dbReference type="PANTHER" id="PTHR11138">
    <property type="entry name" value="METHIONYL-TRNA FORMYLTRANSFERASE"/>
    <property type="match status" value="1"/>
</dbReference>
<protein>
    <recommendedName>
        <fullName evidence="4">Methionyl-tRNA formyltransferase, mitochondrial</fullName>
        <ecNumber evidence="3">2.1.2.9</ecNumber>
    </recommendedName>
</protein>
<gene>
    <name evidence="14" type="primary">MTFMT</name>
</gene>
<evidence type="ECO:0000259" key="11">
    <source>
        <dbReference type="Pfam" id="PF00551"/>
    </source>
</evidence>
<evidence type="ECO:0000256" key="5">
    <source>
        <dbReference type="ARBA" id="ARBA00022679"/>
    </source>
</evidence>
<name>A0A2U3XU31_LEPWE</name>
<dbReference type="SUPFAM" id="SSF50486">
    <property type="entry name" value="FMT C-terminal domain-like"/>
    <property type="match status" value="1"/>
</dbReference>
<comment type="function">
    <text evidence="10">Methionyl-tRNA formyltransferase that formylates methionyl-tRNA in mitochondria and is crucial for translation initiation.</text>
</comment>
<evidence type="ECO:0000313" key="14">
    <source>
        <dbReference type="RefSeq" id="XP_006734918.1"/>
    </source>
</evidence>
<evidence type="ECO:0000256" key="6">
    <source>
        <dbReference type="ARBA" id="ARBA00022917"/>
    </source>
</evidence>
<evidence type="ECO:0000256" key="8">
    <source>
        <dbReference type="ARBA" id="ARBA00023128"/>
    </source>
</evidence>
<dbReference type="InterPro" id="IPR011034">
    <property type="entry name" value="Formyl_transferase-like_C_sf"/>
</dbReference>
<dbReference type="GO" id="GO:0004479">
    <property type="term" value="F:methionyl-tRNA formyltransferase activity"/>
    <property type="evidence" value="ECO:0007669"/>
    <property type="project" value="UniProtKB-EC"/>
</dbReference>
<dbReference type="SUPFAM" id="SSF53328">
    <property type="entry name" value="Formyltransferase"/>
    <property type="match status" value="1"/>
</dbReference>
<keyword evidence="8" id="KW-0496">Mitochondrion</keyword>
<evidence type="ECO:0000256" key="9">
    <source>
        <dbReference type="ARBA" id="ARBA00052555"/>
    </source>
</evidence>
<feature type="domain" description="Formyl transferase C-terminal" evidence="12">
    <location>
        <begin position="247"/>
        <end position="353"/>
    </location>
</feature>
<dbReference type="EC" id="2.1.2.9" evidence="3"/>
<evidence type="ECO:0000256" key="1">
    <source>
        <dbReference type="ARBA" id="ARBA00004173"/>
    </source>
</evidence>
<dbReference type="Pfam" id="PF00551">
    <property type="entry name" value="Formyl_trans_N"/>
    <property type="match status" value="1"/>
</dbReference>
<dbReference type="AlphaFoldDB" id="A0A2U3XU31"/>
<dbReference type="InterPro" id="IPR002376">
    <property type="entry name" value="Formyl_transf_N"/>
</dbReference>
<evidence type="ECO:0000256" key="4">
    <source>
        <dbReference type="ARBA" id="ARBA00014185"/>
    </source>
</evidence>
<comment type="catalytic activity">
    <reaction evidence="9">
        <text>L-methionyl-tRNA(fMet) + (6R)-10-formyltetrahydrofolate = N-formyl-L-methionyl-tRNA(fMet) + (6S)-5,6,7,8-tetrahydrofolate + H(+)</text>
        <dbReference type="Rhea" id="RHEA:24380"/>
        <dbReference type="Rhea" id="RHEA-COMP:9952"/>
        <dbReference type="Rhea" id="RHEA-COMP:9953"/>
        <dbReference type="ChEBI" id="CHEBI:15378"/>
        <dbReference type="ChEBI" id="CHEBI:57453"/>
        <dbReference type="ChEBI" id="CHEBI:78530"/>
        <dbReference type="ChEBI" id="CHEBI:78844"/>
        <dbReference type="ChEBI" id="CHEBI:195366"/>
        <dbReference type="EC" id="2.1.2.9"/>
    </reaction>
    <physiologicalReaction direction="left-to-right" evidence="9">
        <dbReference type="Rhea" id="RHEA:24381"/>
    </physiologicalReaction>
</comment>
<keyword evidence="13" id="KW-1185">Reference proteome</keyword>
<proteinExistence type="inferred from homology"/>